<keyword evidence="5" id="KW-1185">Reference proteome</keyword>
<dbReference type="Gene3D" id="2.60.120.260">
    <property type="entry name" value="Galactose-binding domain-like"/>
    <property type="match status" value="1"/>
</dbReference>
<dbReference type="InterPro" id="IPR011429">
    <property type="entry name" value="Cyt_c_Planctomycete-type"/>
</dbReference>
<name>A0A5B9QKN8_9BACT</name>
<evidence type="ECO:0000259" key="2">
    <source>
        <dbReference type="Pfam" id="PF07587"/>
    </source>
</evidence>
<evidence type="ECO:0000259" key="3">
    <source>
        <dbReference type="Pfam" id="PF07635"/>
    </source>
</evidence>
<sequence>MNQHLTHTVIVAVSFVFAAAAGRAADVDFSHDVVPILRTHCIECHGGKEAKGSFSLNSRVLLVESGHVDLEDPGDSYLLELIESTDTDTQMPPQDRPRLKPAEVDTVRRWIEQQVAWEPGFSFAPPVYEPPLRPRRPELPPAHAGRTNPIDRILDAEVLQRGEEIPAAIDDATFLRRATLDLTGLLPSPETLDAFLQDRSEDKREQVIDALLADKIAYADHWMTFFNDLLRNDYSGTGFITGGRKQVSGWLYQSLLENKPFDQLVQELIAPPTDESRGFIDGIRWRGTVSAGQTVEIQFAQSVAQSFLGINLKCASCHDSFIDRWTLEEAYGLAAVYAPRPLELHRCDKPTGRTAKAAWLFPEIGQVDPAKPPAERLKQLAALMTHRENGRFARTIVNRLWYQLMGRGIVHPLDAMQTEPANADLLDFLGTYLVDHDYDLKQVLRLIATSQAYQSRVQPRDTAGKSAEGYHGPVARRMTAEQFLDAVWQLTGAAPNKFDAPITRTLPRDPSSPTRELHSHWIWNRSDHNAPPQTLVFRKQITLEQPIVSGTAVLTCDNEFTLYVNGRKLDAGTQWTEVKAVDLADAFQQGRNWIVVVATNTTNSPSPAGLFFQAQLTFEEGDETSIIADDSWQTSETIPASLQASKDGGPGPWQSAVIVPALDAWSAAVNPQAIDLLNRPDGVGQPTVRAGLLKNTALMRSLGRPGREQIVSMRPTQLSTLEAIDLANESQLAAAFARGAKRIQAMPFADTEHMVRYIYAFALSRQPTADELATMTAYLGDTPTTEAVQDALWAICMLPEFLLVR</sequence>
<dbReference type="SUPFAM" id="SSF49785">
    <property type="entry name" value="Galactose-binding domain-like"/>
    <property type="match status" value="1"/>
</dbReference>
<dbReference type="InterPro" id="IPR011444">
    <property type="entry name" value="DUF1549"/>
</dbReference>
<dbReference type="Pfam" id="PF07587">
    <property type="entry name" value="PSD1"/>
    <property type="match status" value="1"/>
</dbReference>
<dbReference type="PANTHER" id="PTHR35889">
    <property type="entry name" value="CYCLOINULO-OLIGOSACCHARIDE FRUCTANOTRANSFERASE-RELATED"/>
    <property type="match status" value="1"/>
</dbReference>
<evidence type="ECO:0000313" key="5">
    <source>
        <dbReference type="Proteomes" id="UP000325286"/>
    </source>
</evidence>
<dbReference type="Proteomes" id="UP000325286">
    <property type="component" value="Chromosome"/>
</dbReference>
<protein>
    <submittedName>
        <fullName evidence="4">Planctomycete cytochrome C</fullName>
    </submittedName>
</protein>
<dbReference type="Pfam" id="PF07583">
    <property type="entry name" value="PSCyt2"/>
    <property type="match status" value="1"/>
</dbReference>
<organism evidence="4 5">
    <name type="scientific">Roseimaritima ulvae</name>
    <dbReference type="NCBI Taxonomy" id="980254"/>
    <lineage>
        <taxon>Bacteria</taxon>
        <taxon>Pseudomonadati</taxon>
        <taxon>Planctomycetota</taxon>
        <taxon>Planctomycetia</taxon>
        <taxon>Pirellulales</taxon>
        <taxon>Pirellulaceae</taxon>
        <taxon>Roseimaritima</taxon>
    </lineage>
</organism>
<dbReference type="OrthoDB" id="127107at2"/>
<dbReference type="InterPro" id="IPR008979">
    <property type="entry name" value="Galactose-bd-like_sf"/>
</dbReference>
<dbReference type="EMBL" id="CP042914">
    <property type="protein sequence ID" value="QEG39638.1"/>
    <property type="molecule type" value="Genomic_DNA"/>
</dbReference>
<dbReference type="RefSeq" id="WP_068133236.1">
    <property type="nucleotide sequence ID" value="NZ_CP042914.1"/>
</dbReference>
<feature type="domain" description="DUF1553" evidence="2">
    <location>
        <begin position="378"/>
        <end position="502"/>
    </location>
</feature>
<dbReference type="Pfam" id="PF07635">
    <property type="entry name" value="PSCyt1"/>
    <property type="match status" value="1"/>
</dbReference>
<reference evidence="4 5" key="1">
    <citation type="submission" date="2019-08" db="EMBL/GenBank/DDBJ databases">
        <title>Deep-cultivation of Planctomycetes and their phenomic and genomic characterization uncovers novel biology.</title>
        <authorList>
            <person name="Wiegand S."/>
            <person name="Jogler M."/>
            <person name="Boedeker C."/>
            <person name="Pinto D."/>
            <person name="Vollmers J."/>
            <person name="Rivas-Marin E."/>
            <person name="Kohn T."/>
            <person name="Peeters S.H."/>
            <person name="Heuer A."/>
            <person name="Rast P."/>
            <person name="Oberbeckmann S."/>
            <person name="Bunk B."/>
            <person name="Jeske O."/>
            <person name="Meyerdierks A."/>
            <person name="Storesund J.E."/>
            <person name="Kallscheuer N."/>
            <person name="Luecker S."/>
            <person name="Lage O.M."/>
            <person name="Pohl T."/>
            <person name="Merkel B.J."/>
            <person name="Hornburger P."/>
            <person name="Mueller R.-W."/>
            <person name="Bruemmer F."/>
            <person name="Labrenz M."/>
            <person name="Spormann A.M."/>
            <person name="Op den Camp H."/>
            <person name="Overmann J."/>
            <person name="Amann R."/>
            <person name="Jetten M.S.M."/>
            <person name="Mascher T."/>
            <person name="Medema M.H."/>
            <person name="Devos D.P."/>
            <person name="Kaster A.-K."/>
            <person name="Ovreas L."/>
            <person name="Rohde M."/>
            <person name="Galperin M.Y."/>
            <person name="Jogler C."/>
        </authorList>
    </citation>
    <scope>NUCLEOTIDE SEQUENCE [LARGE SCALE GENOMIC DNA]</scope>
    <source>
        <strain evidence="4 5">UC8</strain>
    </source>
</reference>
<feature type="domain" description="Cytochrome C Planctomycete-type" evidence="3">
    <location>
        <begin position="41"/>
        <end position="95"/>
    </location>
</feature>
<evidence type="ECO:0000313" key="4">
    <source>
        <dbReference type="EMBL" id="QEG39638.1"/>
    </source>
</evidence>
<feature type="domain" description="DUF1549" evidence="1">
    <location>
        <begin position="149"/>
        <end position="338"/>
    </location>
</feature>
<dbReference type="KEGG" id="rul:UC8_16340"/>
<dbReference type="InterPro" id="IPR022655">
    <property type="entry name" value="DUF1553"/>
</dbReference>
<evidence type="ECO:0000259" key="1">
    <source>
        <dbReference type="Pfam" id="PF07583"/>
    </source>
</evidence>
<dbReference type="AlphaFoldDB" id="A0A5B9QKN8"/>
<gene>
    <name evidence="4" type="ORF">UC8_16340</name>
</gene>
<accession>A0A5B9QKN8</accession>
<proteinExistence type="predicted"/>
<dbReference type="PANTHER" id="PTHR35889:SF3">
    <property type="entry name" value="F-BOX DOMAIN-CONTAINING PROTEIN"/>
    <property type="match status" value="1"/>
</dbReference>